<name>A0A0K2V0Y7_LEPSM</name>
<organism evidence="1">
    <name type="scientific">Lepeophtheirus salmonis</name>
    <name type="common">Salmon louse</name>
    <name type="synonym">Caligus salmonis</name>
    <dbReference type="NCBI Taxonomy" id="72036"/>
    <lineage>
        <taxon>Eukaryota</taxon>
        <taxon>Metazoa</taxon>
        <taxon>Ecdysozoa</taxon>
        <taxon>Arthropoda</taxon>
        <taxon>Crustacea</taxon>
        <taxon>Multicrustacea</taxon>
        <taxon>Hexanauplia</taxon>
        <taxon>Copepoda</taxon>
        <taxon>Siphonostomatoida</taxon>
        <taxon>Caligidae</taxon>
        <taxon>Lepeophtheirus</taxon>
    </lineage>
</organism>
<dbReference type="AlphaFoldDB" id="A0A0K2V0Y7"/>
<sequence length="75" mass="8798">MQGIQLCTFGWYLIGLLQISPFWNSSHPGGIKSRGSLFVWPQMDRNTRLLWIVVIVRSTSWSTTLSRHDWNYKTQ</sequence>
<dbReference type="EMBL" id="HACA01026788">
    <property type="protein sequence ID" value="CDW44149.1"/>
    <property type="molecule type" value="Transcribed_RNA"/>
</dbReference>
<protein>
    <submittedName>
        <fullName evidence="1">Uncharacterized protein</fullName>
    </submittedName>
</protein>
<accession>A0A0K2V0Y7</accession>
<evidence type="ECO:0000313" key="1">
    <source>
        <dbReference type="EMBL" id="CDW44149.1"/>
    </source>
</evidence>
<reference evidence="1" key="1">
    <citation type="submission" date="2014-05" db="EMBL/GenBank/DDBJ databases">
        <authorList>
            <person name="Chronopoulou M."/>
        </authorList>
    </citation>
    <scope>NUCLEOTIDE SEQUENCE</scope>
    <source>
        <tissue evidence="1">Whole organism</tissue>
    </source>
</reference>
<proteinExistence type="predicted"/>